<name>A0A7M7HHF3_NASVI</name>
<dbReference type="EnsemblMetazoa" id="XM_008217851">
    <property type="protein sequence ID" value="XP_008216073"/>
    <property type="gene ID" value="LOC103317883"/>
</dbReference>
<reference evidence="2" key="1">
    <citation type="submission" date="2021-01" db="UniProtKB">
        <authorList>
            <consortium name="EnsemblMetazoa"/>
        </authorList>
    </citation>
    <scope>IDENTIFICATION</scope>
</reference>
<dbReference type="InParanoid" id="A0A7M7HHF3"/>
<feature type="signal peptide" evidence="1">
    <location>
        <begin position="1"/>
        <end position="22"/>
    </location>
</feature>
<feature type="chain" id="PRO_5029646788" evidence="1">
    <location>
        <begin position="23"/>
        <end position="233"/>
    </location>
</feature>
<keyword evidence="1" id="KW-0732">Signal</keyword>
<dbReference type="OMA" id="HQYIPNW"/>
<dbReference type="KEGG" id="nvi:103317883"/>
<protein>
    <submittedName>
        <fullName evidence="2">Uncharacterized protein</fullName>
    </submittedName>
</protein>
<sequence>MHHRTCFVVSVIVVVVLSCTSAAPTLTAFTKPEKSRVPFWHMPCGGDNEVEILDPKNLDEEITANLKKLRIQHGLMMNDYLSRDYEFLYERVRIGVHEHQYIPNWLPGKKDVHTVRRLKHASPQLIANHLPKLHSDLQKFAVAIEEMVEDETFTPKIQEALSATQSYLKMMLCEVESSILSLPVLHLPSRLERDIMIEIEREPVDDTRRLVRDWGVLLKYKDYLHAWRHVFDY</sequence>
<accession>A0A7M7HHF3</accession>
<keyword evidence="3" id="KW-1185">Reference proteome</keyword>
<dbReference type="AlphaFoldDB" id="A0A7M7HHF3"/>
<dbReference type="OrthoDB" id="6613562at2759"/>
<dbReference type="SMR" id="A0A7M7HHF3"/>
<gene>
    <name evidence="2" type="primary">103317883</name>
</gene>
<proteinExistence type="predicted"/>
<evidence type="ECO:0000313" key="3">
    <source>
        <dbReference type="Proteomes" id="UP000002358"/>
    </source>
</evidence>
<evidence type="ECO:0000256" key="1">
    <source>
        <dbReference type="SAM" id="SignalP"/>
    </source>
</evidence>
<evidence type="ECO:0000313" key="2">
    <source>
        <dbReference type="EnsemblMetazoa" id="XP_008216073"/>
    </source>
</evidence>
<dbReference type="Proteomes" id="UP000002358">
    <property type="component" value="Chromosome 1"/>
</dbReference>
<dbReference type="PROSITE" id="PS51257">
    <property type="entry name" value="PROKAR_LIPOPROTEIN"/>
    <property type="match status" value="1"/>
</dbReference>
<organism evidence="2 3">
    <name type="scientific">Nasonia vitripennis</name>
    <name type="common">Parasitic wasp</name>
    <dbReference type="NCBI Taxonomy" id="7425"/>
    <lineage>
        <taxon>Eukaryota</taxon>
        <taxon>Metazoa</taxon>
        <taxon>Ecdysozoa</taxon>
        <taxon>Arthropoda</taxon>
        <taxon>Hexapoda</taxon>
        <taxon>Insecta</taxon>
        <taxon>Pterygota</taxon>
        <taxon>Neoptera</taxon>
        <taxon>Endopterygota</taxon>
        <taxon>Hymenoptera</taxon>
        <taxon>Apocrita</taxon>
        <taxon>Proctotrupomorpha</taxon>
        <taxon>Chalcidoidea</taxon>
        <taxon>Pteromalidae</taxon>
        <taxon>Pteromalinae</taxon>
        <taxon>Nasonia</taxon>
    </lineage>
</organism>